<keyword evidence="6 8" id="KW-1015">Disulfide bond</keyword>
<dbReference type="Proteomes" id="UP001329430">
    <property type="component" value="Chromosome 3"/>
</dbReference>
<evidence type="ECO:0000256" key="6">
    <source>
        <dbReference type="ARBA" id="ARBA00023157"/>
    </source>
</evidence>
<dbReference type="GO" id="GO:0031640">
    <property type="term" value="P:killing of cells of another organism"/>
    <property type="evidence" value="ECO:0007669"/>
    <property type="project" value="UniProtKB-KW"/>
</dbReference>
<feature type="disulfide bond" evidence="8">
    <location>
        <begin position="38"/>
        <end position="44"/>
    </location>
</feature>
<dbReference type="EC" id="3.2.1.17" evidence="2"/>
<dbReference type="Pfam" id="PF05497">
    <property type="entry name" value="Destabilase"/>
    <property type="match status" value="1"/>
</dbReference>
<dbReference type="PANTHER" id="PTHR11195">
    <property type="entry name" value="DESTABILASE-RELATED"/>
    <property type="match status" value="1"/>
</dbReference>
<evidence type="ECO:0000256" key="2">
    <source>
        <dbReference type="ARBA" id="ARBA00012732"/>
    </source>
</evidence>
<evidence type="ECO:0000256" key="7">
    <source>
        <dbReference type="ARBA" id="ARBA00023295"/>
    </source>
</evidence>
<keyword evidence="10" id="KW-1185">Reference proteome</keyword>
<evidence type="ECO:0000256" key="3">
    <source>
        <dbReference type="ARBA" id="ARBA00022529"/>
    </source>
</evidence>
<evidence type="ECO:0000313" key="9">
    <source>
        <dbReference type="EMBL" id="KAK5645896.1"/>
    </source>
</evidence>
<evidence type="ECO:0000256" key="5">
    <source>
        <dbReference type="ARBA" id="ARBA00022801"/>
    </source>
</evidence>
<comment type="caution">
    <text evidence="9">The sequence shown here is derived from an EMBL/GenBank/DDBJ whole genome shotgun (WGS) entry which is preliminary data.</text>
</comment>
<feature type="disulfide bond" evidence="8">
    <location>
        <begin position="33"/>
        <end position="117"/>
    </location>
</feature>
<dbReference type="CDD" id="cd16890">
    <property type="entry name" value="lyz_i"/>
    <property type="match status" value="1"/>
</dbReference>
<feature type="disulfide bond" evidence="8">
    <location>
        <begin position="50"/>
        <end position="55"/>
    </location>
</feature>
<sequence length="152" mass="17490">MFSIRDLCSAILFSYFINYTFSKDIDTPVTMQCIHCICHATTACNLEQSCREDFCGPFGISREYWKEVNSPTVNRMPSSHPDAFKACASSFYCCFHTVQRYMEKNKKDCNGDGKIDCDDFLAIHTLGPDKCDQELPENYLDRYDYCQSVVTN</sequence>
<dbReference type="Gene3D" id="1.10.530.10">
    <property type="match status" value="1"/>
</dbReference>
<proteinExistence type="predicted"/>
<accession>A0AAN7VI42</accession>
<dbReference type="GO" id="GO:0042742">
    <property type="term" value="P:defense response to bacterium"/>
    <property type="evidence" value="ECO:0007669"/>
    <property type="project" value="UniProtKB-KW"/>
</dbReference>
<organism evidence="9 10">
    <name type="scientific">Pyrocoelia pectoralis</name>
    <dbReference type="NCBI Taxonomy" id="417401"/>
    <lineage>
        <taxon>Eukaryota</taxon>
        <taxon>Metazoa</taxon>
        <taxon>Ecdysozoa</taxon>
        <taxon>Arthropoda</taxon>
        <taxon>Hexapoda</taxon>
        <taxon>Insecta</taxon>
        <taxon>Pterygota</taxon>
        <taxon>Neoptera</taxon>
        <taxon>Endopterygota</taxon>
        <taxon>Coleoptera</taxon>
        <taxon>Polyphaga</taxon>
        <taxon>Elateriformia</taxon>
        <taxon>Elateroidea</taxon>
        <taxon>Lampyridae</taxon>
        <taxon>Lampyrinae</taxon>
        <taxon>Pyrocoelia</taxon>
    </lineage>
</organism>
<dbReference type="AlphaFoldDB" id="A0AAN7VI42"/>
<reference evidence="9 10" key="1">
    <citation type="journal article" date="2024" name="Insects">
        <title>An Improved Chromosome-Level Genome Assembly of the Firefly Pyrocoelia pectoralis.</title>
        <authorList>
            <person name="Fu X."/>
            <person name="Meyer-Rochow V.B."/>
            <person name="Ballantyne L."/>
            <person name="Zhu X."/>
        </authorList>
    </citation>
    <scope>NUCLEOTIDE SEQUENCE [LARGE SCALE GENOMIC DNA]</scope>
    <source>
        <strain evidence="9">XCY_ONT2</strain>
    </source>
</reference>
<dbReference type="PANTHER" id="PTHR11195:SF13">
    <property type="entry name" value="INVERTEBRATE-TYPE LYSOZYME 2-RELATED"/>
    <property type="match status" value="1"/>
</dbReference>
<name>A0AAN7VI42_9COLE</name>
<evidence type="ECO:0000313" key="10">
    <source>
        <dbReference type="Proteomes" id="UP001329430"/>
    </source>
</evidence>
<comment type="catalytic activity">
    <reaction evidence="1">
        <text>Hydrolysis of (1-&gt;4)-beta-linkages between N-acetylmuramic acid and N-acetyl-D-glucosamine residues in a peptidoglycan and between N-acetyl-D-glucosamine residues in chitodextrins.</text>
        <dbReference type="EC" id="3.2.1.17"/>
    </reaction>
</comment>
<evidence type="ECO:0000256" key="8">
    <source>
        <dbReference type="PIRSR" id="PIRSR608597-3"/>
    </source>
</evidence>
<dbReference type="InterPro" id="IPR008597">
    <property type="entry name" value="Invert_lysozyme"/>
</dbReference>
<dbReference type="InterPro" id="IPR018247">
    <property type="entry name" value="EF_Hand_1_Ca_BS"/>
</dbReference>
<feature type="disulfide bond" evidence="8">
    <location>
        <begin position="87"/>
        <end position="93"/>
    </location>
</feature>
<gene>
    <name evidence="9" type="ORF">RI129_004360</name>
</gene>
<keyword evidence="5" id="KW-0378">Hydrolase</keyword>
<keyword evidence="4" id="KW-0081">Bacteriolytic enzyme</keyword>
<keyword evidence="7" id="KW-0326">Glycosidase</keyword>
<evidence type="ECO:0000256" key="4">
    <source>
        <dbReference type="ARBA" id="ARBA00022638"/>
    </source>
</evidence>
<dbReference type="GO" id="GO:0003796">
    <property type="term" value="F:lysozyme activity"/>
    <property type="evidence" value="ECO:0007669"/>
    <property type="project" value="UniProtKB-EC"/>
</dbReference>
<protein>
    <recommendedName>
        <fullName evidence="2">lysozyme</fullName>
        <ecNumber evidence="2">3.2.1.17</ecNumber>
    </recommendedName>
</protein>
<evidence type="ECO:0000256" key="1">
    <source>
        <dbReference type="ARBA" id="ARBA00000632"/>
    </source>
</evidence>
<dbReference type="EMBL" id="JAVRBK010000003">
    <property type="protein sequence ID" value="KAK5645896.1"/>
    <property type="molecule type" value="Genomic_DNA"/>
</dbReference>
<dbReference type="PROSITE" id="PS00018">
    <property type="entry name" value="EF_HAND_1"/>
    <property type="match status" value="1"/>
</dbReference>
<keyword evidence="3" id="KW-0929">Antimicrobial</keyword>
<dbReference type="PROSITE" id="PS51909">
    <property type="entry name" value="LYSOZYME_I"/>
    <property type="match status" value="1"/>
</dbReference>